<gene>
    <name evidence="2" type="ORF">FOY91_05510</name>
</gene>
<reference evidence="2 3" key="1">
    <citation type="submission" date="2019-07" db="EMBL/GenBank/DDBJ databases">
        <title>Sphingomonas solaris sp. nov., isolated from a solar panel from Boston, Massachusetts.</title>
        <authorList>
            <person name="Tanner K."/>
            <person name="Pascual J."/>
            <person name="Mancuso C."/>
            <person name="Pereto J."/>
            <person name="Khalil A."/>
            <person name="Vilanova C."/>
        </authorList>
    </citation>
    <scope>NUCLEOTIDE SEQUENCE [LARGE SCALE GENOMIC DNA]</scope>
    <source>
        <strain evidence="2 3">R4DWN</strain>
    </source>
</reference>
<keyword evidence="1" id="KW-0472">Membrane</keyword>
<evidence type="ECO:0000313" key="3">
    <source>
        <dbReference type="Proteomes" id="UP000318681"/>
    </source>
</evidence>
<keyword evidence="1" id="KW-0812">Transmembrane</keyword>
<keyword evidence="1" id="KW-1133">Transmembrane helix</keyword>
<dbReference type="AlphaFoldDB" id="A0A558R9I2"/>
<evidence type="ECO:0000313" key="2">
    <source>
        <dbReference type="EMBL" id="TVV76036.1"/>
    </source>
</evidence>
<accession>A0A558R9I2</accession>
<name>A0A558R9I2_9SPHN</name>
<comment type="caution">
    <text evidence="2">The sequence shown here is derived from an EMBL/GenBank/DDBJ whole genome shotgun (WGS) entry which is preliminary data.</text>
</comment>
<protein>
    <submittedName>
        <fullName evidence="2">Uncharacterized protein</fullName>
    </submittedName>
</protein>
<evidence type="ECO:0000256" key="1">
    <source>
        <dbReference type="SAM" id="Phobius"/>
    </source>
</evidence>
<feature type="transmembrane region" description="Helical" evidence="1">
    <location>
        <begin position="37"/>
        <end position="57"/>
    </location>
</feature>
<organism evidence="2 3">
    <name type="scientific">Alterirhizorhabdus solaris</name>
    <dbReference type="NCBI Taxonomy" id="2529389"/>
    <lineage>
        <taxon>Bacteria</taxon>
        <taxon>Pseudomonadati</taxon>
        <taxon>Pseudomonadota</taxon>
        <taxon>Alphaproteobacteria</taxon>
        <taxon>Sphingomonadales</taxon>
        <taxon>Rhizorhabdaceae</taxon>
        <taxon>Alterirhizorhabdus</taxon>
    </lineage>
</organism>
<proteinExistence type="predicted"/>
<dbReference type="RefSeq" id="WP_145148958.1">
    <property type="nucleotide sequence ID" value="NZ_VNIM01000014.1"/>
</dbReference>
<keyword evidence="3" id="KW-1185">Reference proteome</keyword>
<dbReference type="EMBL" id="VNIM01000014">
    <property type="protein sequence ID" value="TVV76036.1"/>
    <property type="molecule type" value="Genomic_DNA"/>
</dbReference>
<sequence>MVDPHCIVVAQSLVKSVPTALLCYLKSSKDAGWFSPAALPALIAFAGGLIGLLWNGWLQRRVDQKKRDQTEQTARAIAYAELWRIWRETNYAVEFVKNDSAFQGGMIWIPVFRSIFPNKDNLARIEPLTAKEVGSITSAFYVYQEAMVFLKAAAYAVLPLVEQHGSGVLKRRAPFFSLDEDAIEYVYKIDGQSEVGRREEVLKWLRIIAGQVGKALKEIERSVEMRFPRSDLAVEVRRKNSTTVLGVVDKE</sequence>
<dbReference type="Proteomes" id="UP000318681">
    <property type="component" value="Unassembled WGS sequence"/>
</dbReference>